<dbReference type="Proteomes" id="UP000298652">
    <property type="component" value="Chromosome 1"/>
</dbReference>
<dbReference type="SUPFAM" id="SSF53098">
    <property type="entry name" value="Ribonuclease H-like"/>
    <property type="match status" value="1"/>
</dbReference>
<evidence type="ECO:0000313" key="3">
    <source>
        <dbReference type="EMBL" id="TKV92232.1"/>
    </source>
</evidence>
<dbReference type="Pfam" id="PF14291">
    <property type="entry name" value="DUF4371"/>
    <property type="match status" value="1"/>
</dbReference>
<accession>A0A4U6SXS3</accession>
<feature type="region of interest" description="Disordered" evidence="1">
    <location>
        <begin position="1"/>
        <end position="68"/>
    </location>
</feature>
<gene>
    <name evidence="5" type="ORF">SEVIR_1G208650v2</name>
    <name evidence="4" type="ORF">SEVIR_2G122250v2</name>
    <name evidence="3" type="ORF">SEVIR_9G151350v2</name>
</gene>
<feature type="domain" description="TTF-type" evidence="2">
    <location>
        <begin position="141"/>
        <end position="226"/>
    </location>
</feature>
<dbReference type="InterPro" id="IPR008906">
    <property type="entry name" value="HATC_C_dom"/>
</dbReference>
<evidence type="ECO:0000259" key="2">
    <source>
        <dbReference type="SMART" id="SM00597"/>
    </source>
</evidence>
<dbReference type="SMART" id="SM00597">
    <property type="entry name" value="ZnF_TTF"/>
    <property type="match status" value="1"/>
</dbReference>
<dbReference type="InterPro" id="IPR006580">
    <property type="entry name" value="Znf_TTF"/>
</dbReference>
<protein>
    <recommendedName>
        <fullName evidence="2">TTF-type domain-containing protein</fullName>
    </recommendedName>
</protein>
<dbReference type="InterPro" id="IPR025398">
    <property type="entry name" value="DUF4371"/>
</dbReference>
<dbReference type="PANTHER" id="PTHR45749:SF27">
    <property type="entry name" value="TTF-TYPE DOMAIN-CONTAINING PROTEIN"/>
    <property type="match status" value="1"/>
</dbReference>
<sequence length="833" mass="95491">MSSANRSRKYESGYQKRKKKQRIEDLTQSQKGAMDKFVRKESTDNQSLGQGQGAALDNNDDNDPTDGQIETENIVGVEEVNDDNIVADVNDSFQPDIFDPRYWDSLDHKQIDILAEKGPTRDLSITKGPKDRYSRRFSALFYTRILSNGEHCDRDWLVYSKELDKVFCFGCKLFTKGHRKGQLANEGFNDWIHLGIRLKEHETSPNHVLSMTTWYELRSRLQKDQTIDKDAQRQLEKEKDHWRKVLFRIVCIVKFLAKHNLAFRGTNSKMYEDSNGNFLGLVEMLAEFDPIIQEHVRRITSEETQAHYLDFKIQNELIHLLASAIKSEIIKKIKSAKYFSVILDCTPDASHQEQMSLIIRYVDSSSSDVRVEESFIGFLDVNDTTGQGIFDVLENELKLLGLDIDDVRGQGYDNGSNMKGKHKGVKKKLLDVNPRAFYSACGCHSLNLTLCDMAKTCGKAKDFFGIIQRIYTTFANSTKKWQILKDNISGLTLKSVSATRWESRVESVKAIRFQCTDIREALLQVSDVDNDPKTSSEAKGLANNELGEYEFILSIVIWYEVLYAVNLVSKHLQAKDMLIDVAIEKVEGLISFFKGYRETGFSEALEIAKGIALEMDIGTTFRKRREIKRKKQFDENLDDTNATTQSAEELFRISYFLPIVDQAISSLTTRFEQYQSYQQNFGFLFTSETLQSLDDTSLKSSCDNLGAVLTKDGKSDVDANDLYVELKFLQHFIPKENMGPIEILKFLKRHDCFPNASIAYRILLTIPVTVASAERSFSKLKLLKSYLRSTMTQQRLNDLATIALESGLLEKIDYEHIIEDFISRNTKRMKYFN</sequence>
<reference evidence="3 6" key="1">
    <citation type="submission" date="2019-03" db="EMBL/GenBank/DDBJ databases">
        <title>WGS assembly of Setaria viridis.</title>
        <authorList>
            <person name="Huang P."/>
            <person name="Jenkins J."/>
            <person name="Grimwood J."/>
            <person name="Barry K."/>
            <person name="Healey A."/>
            <person name="Mamidi S."/>
            <person name="Sreedasyam A."/>
            <person name="Shu S."/>
            <person name="Feldman M."/>
            <person name="Wu J."/>
            <person name="Yu Y."/>
            <person name="Chen C."/>
            <person name="Johnson J."/>
            <person name="Rokhsar D."/>
            <person name="Baxter I."/>
            <person name="Schmutz J."/>
            <person name="Brutnell T."/>
            <person name="Kellogg E."/>
        </authorList>
    </citation>
    <scope>NUCLEOTIDE SEQUENCE [LARGE SCALE GENOMIC DNA]</scope>
    <source>
        <strain evidence="6">cv. A10</strain>
    </source>
</reference>
<feature type="compositionally biased region" description="Basic and acidic residues" evidence="1">
    <location>
        <begin position="33"/>
        <end position="43"/>
    </location>
</feature>
<dbReference type="AlphaFoldDB" id="A0A4U6SXS3"/>
<evidence type="ECO:0000313" key="6">
    <source>
        <dbReference type="Proteomes" id="UP000298652"/>
    </source>
</evidence>
<dbReference type="PANTHER" id="PTHR45749">
    <property type="match status" value="1"/>
</dbReference>
<dbReference type="Proteomes" id="UP000298652">
    <property type="component" value="Chromosome 2"/>
</dbReference>
<dbReference type="EMBL" id="CM016553">
    <property type="protein sequence ID" value="TKW31694.1"/>
    <property type="molecule type" value="Genomic_DNA"/>
</dbReference>
<dbReference type="EMBL" id="CM016560">
    <property type="protein sequence ID" value="TKV92232.1"/>
    <property type="molecule type" value="Genomic_DNA"/>
</dbReference>
<dbReference type="OMA" id="MHAKATI"/>
<evidence type="ECO:0000313" key="4">
    <source>
        <dbReference type="EMBL" id="TKW31694.1"/>
    </source>
</evidence>
<dbReference type="InterPro" id="IPR012337">
    <property type="entry name" value="RNaseH-like_sf"/>
</dbReference>
<organism evidence="3 6">
    <name type="scientific">Setaria viridis</name>
    <name type="common">Green bristlegrass</name>
    <name type="synonym">Setaria italica subsp. viridis</name>
    <dbReference type="NCBI Taxonomy" id="4556"/>
    <lineage>
        <taxon>Eukaryota</taxon>
        <taxon>Viridiplantae</taxon>
        <taxon>Streptophyta</taxon>
        <taxon>Embryophyta</taxon>
        <taxon>Tracheophyta</taxon>
        <taxon>Spermatophyta</taxon>
        <taxon>Magnoliopsida</taxon>
        <taxon>Liliopsida</taxon>
        <taxon>Poales</taxon>
        <taxon>Poaceae</taxon>
        <taxon>PACMAD clade</taxon>
        <taxon>Panicoideae</taxon>
        <taxon>Panicodae</taxon>
        <taxon>Paniceae</taxon>
        <taxon>Cenchrinae</taxon>
        <taxon>Setaria</taxon>
    </lineage>
</organism>
<proteinExistence type="predicted"/>
<dbReference type="Gramene" id="TKW31694">
    <property type="protein sequence ID" value="TKW31694"/>
    <property type="gene ID" value="SEVIR_2G122250v2"/>
</dbReference>
<evidence type="ECO:0000256" key="1">
    <source>
        <dbReference type="SAM" id="MobiDB-lite"/>
    </source>
</evidence>
<evidence type="ECO:0000313" key="5">
    <source>
        <dbReference type="EMBL" id="TKW39878.1"/>
    </source>
</evidence>
<dbReference type="Gramene" id="TKW39878">
    <property type="protein sequence ID" value="TKW39878"/>
    <property type="gene ID" value="SEVIR_1G208650v2"/>
</dbReference>
<keyword evidence="6" id="KW-1185">Reference proteome</keyword>
<name>A0A4U6SXS3_SETVI</name>
<dbReference type="Gramene" id="TKV92232">
    <property type="protein sequence ID" value="TKV92232"/>
    <property type="gene ID" value="SEVIR_9G151350v2"/>
</dbReference>
<dbReference type="Pfam" id="PF05699">
    <property type="entry name" value="Dimer_Tnp_hAT"/>
    <property type="match status" value="1"/>
</dbReference>
<dbReference type="GO" id="GO:0046983">
    <property type="term" value="F:protein dimerization activity"/>
    <property type="evidence" value="ECO:0007669"/>
    <property type="project" value="InterPro"/>
</dbReference>
<dbReference type="Proteomes" id="UP000298652">
    <property type="component" value="Chromosome 9"/>
</dbReference>
<dbReference type="EMBL" id="CM016552">
    <property type="protein sequence ID" value="TKW39878.1"/>
    <property type="molecule type" value="Genomic_DNA"/>
</dbReference>